<dbReference type="PANTHER" id="PTHR33121">
    <property type="entry name" value="CYCLIC DI-GMP PHOSPHODIESTERASE PDEF"/>
    <property type="match status" value="1"/>
</dbReference>
<protein>
    <submittedName>
        <fullName evidence="3">EAL domain-containing protein</fullName>
    </submittedName>
</protein>
<dbReference type="PROSITE" id="PS50883">
    <property type="entry name" value="EAL"/>
    <property type="match status" value="1"/>
</dbReference>
<dbReference type="Gene3D" id="3.20.20.450">
    <property type="entry name" value="EAL domain"/>
    <property type="match status" value="1"/>
</dbReference>
<dbReference type="Pfam" id="PF00563">
    <property type="entry name" value="EAL"/>
    <property type="match status" value="1"/>
</dbReference>
<dbReference type="InterPro" id="IPR001633">
    <property type="entry name" value="EAL_dom"/>
</dbReference>
<dbReference type="AlphaFoldDB" id="A0AAX1J9B2"/>
<dbReference type="Proteomes" id="UP000663583">
    <property type="component" value="Chromosome"/>
</dbReference>
<sequence length="419" mass="44884">MTNDRDAARGVESPGSGLDAAAHGVGLAPVLQPIVALPDGSVVGFEALARWPSLGNSSPLDVFAYATAAGRLDELDQRCIDAAIHTALDLSLPAGTMLSINCEPLSAYVGRAHNAVLARGHDELALMFEITERSLLTHPHALLAKVAALRQDGFAIALDDVGAHPDSLALLDILAPDVIKLDLPLVQAQPRRSQARTLAAILAHQERAGALVLAEGIENDDHLEQALALGAELGQGFKYAYSGPEAAPRGWMPPNNTAPAEPSSGSPFDLLTNDAPLRTVRKETLTAICQHIEDQATQTADPPIVLVALQEARYFTAATRRRYLELAESSPLVAVFGQHLPSRLGPGIRGVHLDPQDPLRHDWVVLALGAQVAVALIARERRGDANQRRADQDRRFDFTITYDRSLVTAAAQNLLDRML</sequence>
<feature type="domain" description="EAL" evidence="1">
    <location>
        <begin position="11"/>
        <end position="256"/>
    </location>
</feature>
<dbReference type="SMART" id="SM00052">
    <property type="entry name" value="EAL"/>
    <property type="match status" value="1"/>
</dbReference>
<dbReference type="Pfam" id="PF10069">
    <property type="entry name" value="DICT"/>
    <property type="match status" value="1"/>
</dbReference>
<organism evidence="3 5">
    <name type="scientific">Mycobacterium kubicae</name>
    <dbReference type="NCBI Taxonomy" id="120959"/>
    <lineage>
        <taxon>Bacteria</taxon>
        <taxon>Bacillati</taxon>
        <taxon>Actinomycetota</taxon>
        <taxon>Actinomycetes</taxon>
        <taxon>Mycobacteriales</taxon>
        <taxon>Mycobacteriaceae</taxon>
        <taxon>Mycobacterium</taxon>
        <taxon>Mycobacterium simiae complex</taxon>
    </lineage>
</organism>
<evidence type="ECO:0000313" key="2">
    <source>
        <dbReference type="EMBL" id="GFG65596.1"/>
    </source>
</evidence>
<dbReference type="Proteomes" id="UP000465306">
    <property type="component" value="Unassembled WGS sequence"/>
</dbReference>
<gene>
    <name evidence="3" type="ORF">I2456_00220</name>
    <name evidence="2" type="ORF">MKUB_30860</name>
</gene>
<dbReference type="RefSeq" id="WP_085074424.1">
    <property type="nucleotide sequence ID" value="NZ_BLKU01000005.1"/>
</dbReference>
<dbReference type="CDD" id="cd01948">
    <property type="entry name" value="EAL"/>
    <property type="match status" value="1"/>
</dbReference>
<keyword evidence="4" id="KW-1185">Reference proteome</keyword>
<reference evidence="2 4" key="1">
    <citation type="journal article" date="2019" name="Emerg. Microbes Infect.">
        <title>Comprehensive subspecies identification of 175 nontuberculous mycobacteria species based on 7547 genomic profiles.</title>
        <authorList>
            <person name="Matsumoto Y."/>
            <person name="Kinjo T."/>
            <person name="Motooka D."/>
            <person name="Nabeya D."/>
            <person name="Jung N."/>
            <person name="Uechi K."/>
            <person name="Horii T."/>
            <person name="Iida T."/>
            <person name="Fujita J."/>
            <person name="Nakamura S."/>
        </authorList>
    </citation>
    <scope>NUCLEOTIDE SEQUENCE [LARGE SCALE GENOMIC DNA]</scope>
    <source>
        <strain evidence="2 4">JCM 13573</strain>
    </source>
</reference>
<dbReference type="GO" id="GO:0071111">
    <property type="term" value="F:cyclic-guanylate-specific phosphodiesterase activity"/>
    <property type="evidence" value="ECO:0007669"/>
    <property type="project" value="InterPro"/>
</dbReference>
<accession>A0AAX1J9B2</accession>
<evidence type="ECO:0000313" key="3">
    <source>
        <dbReference type="EMBL" id="QPI38060.1"/>
    </source>
</evidence>
<dbReference type="SUPFAM" id="SSF141868">
    <property type="entry name" value="EAL domain-like"/>
    <property type="match status" value="1"/>
</dbReference>
<dbReference type="PANTHER" id="PTHR33121:SF76">
    <property type="entry name" value="SIGNALING PROTEIN"/>
    <property type="match status" value="1"/>
</dbReference>
<evidence type="ECO:0000259" key="1">
    <source>
        <dbReference type="PROSITE" id="PS50883"/>
    </source>
</evidence>
<reference evidence="3" key="3">
    <citation type="submission" date="2020-11" db="EMBL/GenBank/DDBJ databases">
        <title>Intraspecies plasmid and genomic variation of Mycobacterium kubicae revealed by the complete genome sequences of two clinical isolates.</title>
        <authorList>
            <person name="Hendrix J.R."/>
            <person name="Epperson L.E."/>
            <person name="Honda J.R."/>
            <person name="Strong M."/>
        </authorList>
    </citation>
    <scope>NUCLEOTIDE SEQUENCE</scope>
    <source>
        <strain evidence="3">JCM 13573</strain>
    </source>
</reference>
<dbReference type="InterPro" id="IPR035919">
    <property type="entry name" value="EAL_sf"/>
</dbReference>
<dbReference type="InterPro" id="IPR019278">
    <property type="entry name" value="DICT_dom"/>
</dbReference>
<proteinExistence type="predicted"/>
<evidence type="ECO:0000313" key="5">
    <source>
        <dbReference type="Proteomes" id="UP000663583"/>
    </source>
</evidence>
<evidence type="ECO:0000313" key="4">
    <source>
        <dbReference type="Proteomes" id="UP000465306"/>
    </source>
</evidence>
<name>A0AAX1J9B2_9MYCO</name>
<dbReference type="EMBL" id="BLKU01000005">
    <property type="protein sequence ID" value="GFG65596.1"/>
    <property type="molecule type" value="Genomic_DNA"/>
</dbReference>
<dbReference type="KEGG" id="mku:I2456_00220"/>
<dbReference type="EMBL" id="CP065047">
    <property type="protein sequence ID" value="QPI38060.1"/>
    <property type="molecule type" value="Genomic_DNA"/>
</dbReference>
<dbReference type="InterPro" id="IPR050706">
    <property type="entry name" value="Cyclic-di-GMP_PDE-like"/>
</dbReference>
<reference evidence="2" key="2">
    <citation type="submission" date="2020-02" db="EMBL/GenBank/DDBJ databases">
        <authorList>
            <person name="Matsumoto Y."/>
            <person name="Kinjo T."/>
            <person name="Motooka D."/>
            <person name="Nabeya D."/>
            <person name="Jung N."/>
            <person name="Uechi K."/>
            <person name="Horii T."/>
            <person name="Iida T."/>
            <person name="Fujita J."/>
            <person name="Nakamura S."/>
        </authorList>
    </citation>
    <scope>NUCLEOTIDE SEQUENCE</scope>
    <source>
        <strain evidence="2">JCM 13573</strain>
    </source>
</reference>